<dbReference type="Pfam" id="PF03869">
    <property type="entry name" value="Arc"/>
    <property type="match status" value="1"/>
</dbReference>
<sequence length="37" mass="4096">MYNRSLNAEILATNEDSLARPSPVLGYSDDAERLVDV</sequence>
<proteinExistence type="predicted"/>
<gene>
    <name evidence="2" type="ORF">NCTC12119_02653</name>
</gene>
<name>A0A381CAU8_9ENTR</name>
<dbReference type="GO" id="GO:0006355">
    <property type="term" value="P:regulation of DNA-templated transcription"/>
    <property type="evidence" value="ECO:0007669"/>
    <property type="project" value="InterPro"/>
</dbReference>
<dbReference type="AlphaFoldDB" id="A0A381CAU8"/>
<feature type="domain" description="Arc-like DNA binding" evidence="1">
    <location>
        <begin position="3"/>
        <end position="24"/>
    </location>
</feature>
<dbReference type="GO" id="GO:0043565">
    <property type="term" value="F:sequence-specific DNA binding"/>
    <property type="evidence" value="ECO:0007669"/>
    <property type="project" value="UniProtKB-ARBA"/>
</dbReference>
<evidence type="ECO:0000313" key="2">
    <source>
        <dbReference type="EMBL" id="SUW64153.1"/>
    </source>
</evidence>
<dbReference type="Proteomes" id="UP000255528">
    <property type="component" value="Unassembled WGS sequence"/>
</dbReference>
<dbReference type="RefSeq" id="WP_115628944.1">
    <property type="nucleotide sequence ID" value="NZ_UIGI01000001.1"/>
</dbReference>
<evidence type="ECO:0000259" key="1">
    <source>
        <dbReference type="Pfam" id="PF03869"/>
    </source>
</evidence>
<protein>
    <recommendedName>
        <fullName evidence="1">Arc-like DNA binding domain-containing protein</fullName>
    </recommendedName>
</protein>
<dbReference type="InterPro" id="IPR005569">
    <property type="entry name" value="Arc_DNA-bd_dom"/>
</dbReference>
<dbReference type="EMBL" id="UIGI01000001">
    <property type="protein sequence ID" value="SUW64153.1"/>
    <property type="molecule type" value="Genomic_DNA"/>
</dbReference>
<dbReference type="Gene3D" id="1.10.1220.10">
    <property type="entry name" value="Met repressor-like"/>
    <property type="match status" value="1"/>
</dbReference>
<dbReference type="InterPro" id="IPR013321">
    <property type="entry name" value="Arc_rbn_hlx_hlx"/>
</dbReference>
<organism evidence="2 3">
    <name type="scientific">Buttiauxella agrestis</name>
    <dbReference type="NCBI Taxonomy" id="82977"/>
    <lineage>
        <taxon>Bacteria</taxon>
        <taxon>Pseudomonadati</taxon>
        <taxon>Pseudomonadota</taxon>
        <taxon>Gammaproteobacteria</taxon>
        <taxon>Enterobacterales</taxon>
        <taxon>Enterobacteriaceae</taxon>
        <taxon>Buttiauxella</taxon>
    </lineage>
</organism>
<reference evidence="2 3" key="1">
    <citation type="submission" date="2018-06" db="EMBL/GenBank/DDBJ databases">
        <authorList>
            <consortium name="Pathogen Informatics"/>
            <person name="Doyle S."/>
        </authorList>
    </citation>
    <scope>NUCLEOTIDE SEQUENCE [LARGE SCALE GENOMIC DNA]</scope>
    <source>
        <strain evidence="2 3">NCTC12119</strain>
    </source>
</reference>
<evidence type="ECO:0000313" key="3">
    <source>
        <dbReference type="Proteomes" id="UP000255528"/>
    </source>
</evidence>
<accession>A0A381CAU8</accession>